<dbReference type="EMBL" id="DAAMJU010000078">
    <property type="protein sequence ID" value="HAC6959067.1"/>
    <property type="molecule type" value="Genomic_DNA"/>
</dbReference>
<name>A0A702PDQ4_SALET</name>
<reference evidence="4" key="2">
    <citation type="submission" date="2018-07" db="EMBL/GenBank/DDBJ databases">
        <authorList>
            <consortium name="NCBI Pathogen Detection Project"/>
        </authorList>
    </citation>
    <scope>NUCLEOTIDE SEQUENCE</scope>
    <source>
        <strain evidence="4">13-2002</strain>
    </source>
</reference>
<accession>A0A702PDQ4</accession>
<proteinExistence type="inferred from homology"/>
<evidence type="ECO:0000256" key="1">
    <source>
        <dbReference type="ARBA" id="ARBA00022729"/>
    </source>
</evidence>
<gene>
    <name evidence="4" type="ORF">G0D52_22550</name>
</gene>
<keyword evidence="1 3" id="KW-0732">Signal</keyword>
<sequence>MKKTLIALAVAASAVVSGSAMAWTASGSGGSLELGGTLTPPKKITPWEVQVGSGTSVTGLDAEFKPGNTTVTIPVASVIPVLGIRTKTNEAFPGAGAAGGLRPVINYNNTVNVDGFNNGVTTLTLNVTDAANNQKIGSLTGKFSAAAGTSYTGVKNSAYAENDGFAFFGGVGKTAASVVADPEALAKLLFPGSTDNFNALGAGAWGKNHENYFDKNTKYSGFYASGIKAGDNITITLDHAPTNGNVVWKASLPVSVTYN</sequence>
<evidence type="ECO:0008006" key="5">
    <source>
        <dbReference type="Google" id="ProtNLM"/>
    </source>
</evidence>
<feature type="signal peptide" evidence="3">
    <location>
        <begin position="1"/>
        <end position="22"/>
    </location>
</feature>
<dbReference type="AlphaFoldDB" id="A0A702PDQ4"/>
<reference evidence="4" key="1">
    <citation type="journal article" date="2018" name="Genome Biol.">
        <title>SKESA: strategic k-mer extension for scrupulous assemblies.</title>
        <authorList>
            <person name="Souvorov A."/>
            <person name="Agarwala R."/>
            <person name="Lipman D.J."/>
        </authorList>
    </citation>
    <scope>NUCLEOTIDE SEQUENCE</scope>
    <source>
        <strain evidence="4">13-2002</strain>
    </source>
</reference>
<organism evidence="4">
    <name type="scientific">Salmonella enterica I</name>
    <dbReference type="NCBI Taxonomy" id="59201"/>
    <lineage>
        <taxon>Bacteria</taxon>
        <taxon>Pseudomonadati</taxon>
        <taxon>Pseudomonadota</taxon>
        <taxon>Gammaproteobacteria</taxon>
        <taxon>Enterobacterales</taxon>
        <taxon>Enterobacteriaceae</taxon>
        <taxon>Salmonella</taxon>
    </lineage>
</organism>
<evidence type="ECO:0000313" key="4">
    <source>
        <dbReference type="EMBL" id="HAC6959067.1"/>
    </source>
</evidence>
<evidence type="ECO:0000256" key="3">
    <source>
        <dbReference type="SAM" id="SignalP"/>
    </source>
</evidence>
<dbReference type="GO" id="GO:0007155">
    <property type="term" value="P:cell adhesion"/>
    <property type="evidence" value="ECO:0007669"/>
    <property type="project" value="InterPro"/>
</dbReference>
<comment type="similarity">
    <text evidence="2">Belongs to the fimbrial K88 protein family.</text>
</comment>
<feature type="chain" id="PRO_5028241848" description="Fimbrial protein" evidence="3">
    <location>
        <begin position="23"/>
        <end position="259"/>
    </location>
</feature>
<dbReference type="InterPro" id="IPR003467">
    <property type="entry name" value="Fimbrial_K88_FaeH"/>
</dbReference>
<protein>
    <recommendedName>
        <fullName evidence="5">Fimbrial protein</fullName>
    </recommendedName>
</protein>
<evidence type="ECO:0000256" key="2">
    <source>
        <dbReference type="ARBA" id="ARBA00049989"/>
    </source>
</evidence>
<comment type="caution">
    <text evidence="4">The sequence shown here is derived from an EMBL/GenBank/DDBJ whole genome shotgun (WGS) entry which is preliminary data.</text>
</comment>
<dbReference type="GO" id="GO:0009289">
    <property type="term" value="C:pilus"/>
    <property type="evidence" value="ECO:0007669"/>
    <property type="project" value="InterPro"/>
</dbReference>
<dbReference type="Pfam" id="PF02432">
    <property type="entry name" value="Fimbrial_K88"/>
    <property type="match status" value="1"/>
</dbReference>